<accession>A0A0H3I7G9</accession>
<gene>
    <name evidence="1" type="ordered locus">W5S_3867</name>
</gene>
<reference evidence="1 2" key="1">
    <citation type="journal article" date="2012" name="J. Bacteriol.">
        <title>Genome sequence of Pectobacterium sp. strain SCC3193.</title>
        <authorList>
            <person name="Koskinen J.P."/>
            <person name="Laine P."/>
            <person name="Niemi O."/>
            <person name="Nykyri J."/>
            <person name="Harjunpaa H."/>
            <person name="Auvinen P."/>
            <person name="Paulin L."/>
            <person name="Pirhonen M."/>
            <person name="Palva T."/>
            <person name="Holm L."/>
        </authorList>
    </citation>
    <scope>NUCLEOTIDE SEQUENCE [LARGE SCALE GENOMIC DNA]</scope>
    <source>
        <strain evidence="1 2">SCC3193</strain>
    </source>
</reference>
<dbReference type="AlphaFoldDB" id="A0A0H3I7G9"/>
<sequence>MFFVNELQQDKTVKYTHSVIFGHSNGPSLFFYFF</sequence>
<dbReference type="EMBL" id="CP003415">
    <property type="protein sequence ID" value="AFI91930.1"/>
    <property type="molecule type" value="Genomic_DNA"/>
</dbReference>
<proteinExistence type="predicted"/>
<evidence type="ECO:0000313" key="1">
    <source>
        <dbReference type="EMBL" id="AFI91930.1"/>
    </source>
</evidence>
<organism evidence="1 2">
    <name type="scientific">Pectobacterium parmentieri</name>
    <dbReference type="NCBI Taxonomy" id="1905730"/>
    <lineage>
        <taxon>Bacteria</taxon>
        <taxon>Pseudomonadati</taxon>
        <taxon>Pseudomonadota</taxon>
        <taxon>Gammaproteobacteria</taxon>
        <taxon>Enterobacterales</taxon>
        <taxon>Pectobacteriaceae</taxon>
        <taxon>Pectobacterium</taxon>
    </lineage>
</organism>
<dbReference type="HOGENOM" id="CLU_3375141_0_0_6"/>
<dbReference type="KEGG" id="pec:W5S_3867"/>
<name>A0A0H3I7G9_PECPM</name>
<protein>
    <submittedName>
        <fullName evidence="1">Uncharacterized protein</fullName>
    </submittedName>
</protein>
<evidence type="ECO:0000313" key="2">
    <source>
        <dbReference type="Proteomes" id="UP000008044"/>
    </source>
</evidence>
<dbReference type="eggNOG" id="ENOG5031I22">
    <property type="taxonomic scope" value="Bacteria"/>
</dbReference>
<dbReference type="STRING" id="1905730.W5S_3867"/>
<dbReference type="Proteomes" id="UP000008044">
    <property type="component" value="Chromosome"/>
</dbReference>